<feature type="transmembrane region" description="Helical" evidence="20">
    <location>
        <begin position="144"/>
        <end position="164"/>
    </location>
</feature>
<comment type="catalytic activity">
    <reaction evidence="18">
        <text>all-trans-lycopene = gamma-carotene</text>
        <dbReference type="Rhea" id="RHEA:32219"/>
        <dbReference type="ChEBI" id="CHEBI:15948"/>
        <dbReference type="ChEBI" id="CHEBI:27740"/>
        <dbReference type="EC" id="5.5.1.19"/>
    </reaction>
</comment>
<dbReference type="InterPro" id="IPR008949">
    <property type="entry name" value="Isoprenoid_synthase_dom_sf"/>
</dbReference>
<dbReference type="Proteomes" id="UP000094020">
    <property type="component" value="Chromosome 4"/>
</dbReference>
<gene>
    <name evidence="21" type="ORF">I206_01794</name>
    <name evidence="22" type="ORF">I206_103201</name>
</gene>
<evidence type="ECO:0000313" key="23">
    <source>
        <dbReference type="Proteomes" id="UP000094020"/>
    </source>
</evidence>
<feature type="transmembrane region" description="Helical" evidence="20">
    <location>
        <begin position="248"/>
        <end position="273"/>
    </location>
</feature>
<dbReference type="KEGG" id="kpin:30170163"/>
<comment type="catalytic activity">
    <reaction evidence="17">
        <text>gamma-carotene = all-trans-beta-carotene</text>
        <dbReference type="Rhea" id="RHEA:32239"/>
        <dbReference type="ChEBI" id="CHEBI:17579"/>
        <dbReference type="ChEBI" id="CHEBI:27740"/>
        <dbReference type="EC" id="5.5.1.19"/>
    </reaction>
</comment>
<evidence type="ECO:0000256" key="5">
    <source>
        <dbReference type="ARBA" id="ARBA00008247"/>
    </source>
</evidence>
<reference evidence="22" key="4">
    <citation type="submission" date="2024-02" db="EMBL/GenBank/DDBJ databases">
        <title>Comparative genomics of Cryptococcus and Kwoniella reveals pathogenesis evolution and contrasting modes of karyotype evolution via chromosome fusion or intercentromeric recombination.</title>
        <authorList>
            <person name="Coelho M.A."/>
            <person name="David-Palma M."/>
            <person name="Shea T."/>
            <person name="Bowers K."/>
            <person name="McGinley-Smith S."/>
            <person name="Mohammad A.W."/>
            <person name="Gnirke A."/>
            <person name="Yurkov A.M."/>
            <person name="Nowrousian M."/>
            <person name="Sun S."/>
            <person name="Cuomo C.A."/>
            <person name="Heitman J."/>
        </authorList>
    </citation>
    <scope>NUCLEOTIDE SEQUENCE</scope>
    <source>
        <strain evidence="22">CBS 10737</strain>
    </source>
</reference>
<keyword evidence="10" id="KW-0808">Transferase</keyword>
<dbReference type="GO" id="GO:0016765">
    <property type="term" value="F:transferase activity, transferring alkyl or aryl (other than methyl) groups"/>
    <property type="evidence" value="ECO:0007669"/>
    <property type="project" value="InterPro"/>
</dbReference>
<evidence type="ECO:0000256" key="9">
    <source>
        <dbReference type="ARBA" id="ARBA00018909"/>
    </source>
</evidence>
<dbReference type="GO" id="GO:0016020">
    <property type="term" value="C:membrane"/>
    <property type="evidence" value="ECO:0007669"/>
    <property type="project" value="UniProtKB-SubCell"/>
</dbReference>
<evidence type="ECO:0000313" key="22">
    <source>
        <dbReference type="EMBL" id="WWC69263.1"/>
    </source>
</evidence>
<evidence type="ECO:0000256" key="6">
    <source>
        <dbReference type="ARBA" id="ARBA00008406"/>
    </source>
</evidence>
<dbReference type="SUPFAM" id="SSF48576">
    <property type="entry name" value="Terpenoid synthases"/>
    <property type="match status" value="2"/>
</dbReference>
<keyword evidence="13 20" id="KW-1133">Transmembrane helix</keyword>
<keyword evidence="14 20" id="KW-0472">Membrane</keyword>
<evidence type="ECO:0000256" key="7">
    <source>
        <dbReference type="ARBA" id="ARBA00012242"/>
    </source>
</evidence>
<accession>A0A1B9IAR6</accession>
<dbReference type="InterPro" id="IPR019845">
    <property type="entry name" value="Squalene/phytoene_synthase_CS"/>
</dbReference>
<dbReference type="GeneID" id="30170163"/>
<proteinExistence type="inferred from homology"/>
<evidence type="ECO:0000256" key="19">
    <source>
        <dbReference type="SAM" id="Coils"/>
    </source>
</evidence>
<comment type="pathway">
    <text evidence="4">Carotenoid biosynthesis; phytoene biosynthesis; all-trans-phytoene from geranylgeranyl diphosphate: step 1/1.</text>
</comment>
<dbReference type="PROSITE" id="PS01045">
    <property type="entry name" value="SQUALEN_PHYTOEN_SYN_2"/>
    <property type="match status" value="1"/>
</dbReference>
<evidence type="ECO:0000256" key="1">
    <source>
        <dbReference type="ARBA" id="ARBA00001805"/>
    </source>
</evidence>
<evidence type="ECO:0000256" key="17">
    <source>
        <dbReference type="ARBA" id="ARBA00029313"/>
    </source>
</evidence>
<keyword evidence="12" id="KW-0125">Carotenoid biosynthesis</keyword>
<evidence type="ECO:0000256" key="10">
    <source>
        <dbReference type="ARBA" id="ARBA00022679"/>
    </source>
</evidence>
<protein>
    <recommendedName>
        <fullName evidence="9">Bifunctional lycopene cyclase/phytoene synthase</fullName>
        <ecNumber evidence="8">2.5.1.32</ecNumber>
        <ecNumber evidence="7">5.5.1.19</ecNumber>
    </recommendedName>
</protein>
<dbReference type="PANTHER" id="PTHR31480">
    <property type="entry name" value="BIFUNCTIONAL LYCOPENE CYCLASE/PHYTOENE SYNTHASE"/>
    <property type="match status" value="1"/>
</dbReference>
<evidence type="ECO:0000256" key="8">
    <source>
        <dbReference type="ARBA" id="ARBA00012396"/>
    </source>
</evidence>
<evidence type="ECO:0000256" key="4">
    <source>
        <dbReference type="ARBA" id="ARBA00005172"/>
    </source>
</evidence>
<dbReference type="STRING" id="1296096.A0A1B9IAR6"/>
<comment type="pathway">
    <text evidence="3">Carotenoid biosynthesis; beta-carotene biosynthesis.</text>
</comment>
<dbReference type="InterPro" id="IPR017825">
    <property type="entry name" value="Lycopene_cyclase_dom"/>
</dbReference>
<dbReference type="AlphaFoldDB" id="A0A1B9IAR6"/>
<dbReference type="UniPathway" id="UPA00799">
    <property type="reaction ID" value="UER00773"/>
</dbReference>
<dbReference type="NCBIfam" id="TIGR03462">
    <property type="entry name" value="CarR_dom_SF"/>
    <property type="match status" value="2"/>
</dbReference>
<feature type="coiled-coil region" evidence="19">
    <location>
        <begin position="606"/>
        <end position="637"/>
    </location>
</feature>
<evidence type="ECO:0000256" key="14">
    <source>
        <dbReference type="ARBA" id="ARBA00023136"/>
    </source>
</evidence>
<dbReference type="EC" id="5.5.1.19" evidence="7"/>
<evidence type="ECO:0000256" key="2">
    <source>
        <dbReference type="ARBA" id="ARBA00004141"/>
    </source>
</evidence>
<evidence type="ECO:0000256" key="15">
    <source>
        <dbReference type="ARBA" id="ARBA00023235"/>
    </source>
</evidence>
<keyword evidence="15" id="KW-0413">Isomerase</keyword>
<reference evidence="21" key="1">
    <citation type="submission" date="2013-07" db="EMBL/GenBank/DDBJ databases">
        <title>The Genome Sequence of Cryptococcus pinus CBS10737.</title>
        <authorList>
            <consortium name="The Broad Institute Genome Sequencing Platform"/>
            <person name="Cuomo C."/>
            <person name="Litvintseva A."/>
            <person name="Chen Y."/>
            <person name="Heitman J."/>
            <person name="Sun S."/>
            <person name="Springer D."/>
            <person name="Dromer F."/>
            <person name="Young S.K."/>
            <person name="Zeng Q."/>
            <person name="Gargeya S."/>
            <person name="Fitzgerald M."/>
            <person name="Abouelleil A."/>
            <person name="Alvarado L."/>
            <person name="Berlin A.M."/>
            <person name="Chapman S.B."/>
            <person name="Dewar J."/>
            <person name="Goldberg J."/>
            <person name="Griggs A."/>
            <person name="Gujja S."/>
            <person name="Hansen M."/>
            <person name="Howarth C."/>
            <person name="Imamovic A."/>
            <person name="Larimer J."/>
            <person name="McCowan C."/>
            <person name="Murphy C."/>
            <person name="Pearson M."/>
            <person name="Priest M."/>
            <person name="Roberts A."/>
            <person name="Saif S."/>
            <person name="Shea T."/>
            <person name="Sykes S."/>
            <person name="Wortman J."/>
            <person name="Nusbaum C."/>
            <person name="Birren B."/>
        </authorList>
    </citation>
    <scope>NUCLEOTIDE SEQUENCE [LARGE SCALE GENOMIC DNA]</scope>
    <source>
        <strain evidence="21">CBS 10737</strain>
    </source>
</reference>
<comment type="similarity">
    <text evidence="6">In the C-terminal section; belongs to the phytoene/squalene synthase family.</text>
</comment>
<evidence type="ECO:0000256" key="13">
    <source>
        <dbReference type="ARBA" id="ARBA00022989"/>
    </source>
</evidence>
<keyword evidence="11 20" id="KW-0812">Transmembrane</keyword>
<dbReference type="GO" id="GO:0016117">
    <property type="term" value="P:carotenoid biosynthetic process"/>
    <property type="evidence" value="ECO:0007669"/>
    <property type="project" value="UniProtKB-KW"/>
</dbReference>
<dbReference type="EMBL" id="KI894008">
    <property type="protein sequence ID" value="OCF52504.1"/>
    <property type="molecule type" value="Genomic_DNA"/>
</dbReference>
<dbReference type="Gene3D" id="1.10.600.10">
    <property type="entry name" value="Farnesyl Diphosphate Synthase"/>
    <property type="match status" value="1"/>
</dbReference>
<evidence type="ECO:0000256" key="12">
    <source>
        <dbReference type="ARBA" id="ARBA00022746"/>
    </source>
</evidence>
<feature type="transmembrane region" description="Helical" evidence="20">
    <location>
        <begin position="79"/>
        <end position="96"/>
    </location>
</feature>
<reference evidence="21" key="3">
    <citation type="submission" date="2016-07" db="EMBL/GenBank/DDBJ databases">
        <title>Evolution of pathogenesis and genome organization in the Tremellales.</title>
        <authorList>
            <person name="Cuomo C."/>
            <person name="Litvintseva A."/>
            <person name="Heitman J."/>
            <person name="Chen Y."/>
            <person name="Sun S."/>
            <person name="Springer D."/>
            <person name="Dromer F."/>
            <person name="Young S."/>
            <person name="Zeng Q."/>
            <person name="Chapman S."/>
            <person name="Gujja S."/>
            <person name="Saif S."/>
            <person name="Birren B."/>
        </authorList>
    </citation>
    <scope>NUCLEOTIDE SEQUENCE</scope>
    <source>
        <strain evidence="21">CBS 10737</strain>
    </source>
</reference>
<dbReference type="GO" id="GO:0045436">
    <property type="term" value="F:lycopene beta cyclase activity"/>
    <property type="evidence" value="ECO:0007669"/>
    <property type="project" value="UniProtKB-ARBA"/>
</dbReference>
<dbReference type="SFLD" id="SFLDS00005">
    <property type="entry name" value="Isoprenoid_Synthase_Type_I"/>
    <property type="match status" value="1"/>
</dbReference>
<name>A0A1B9IAR6_9TREE</name>
<comment type="subcellular location">
    <subcellularLocation>
        <location evidence="2">Membrane</location>
        <topology evidence="2">Multi-pass membrane protein</topology>
    </subcellularLocation>
</comment>
<feature type="transmembrane region" description="Helical" evidence="20">
    <location>
        <begin position="176"/>
        <end position="196"/>
    </location>
</feature>
<dbReference type="OrthoDB" id="6600518at2759"/>
<keyword evidence="16" id="KW-0511">Multifunctional enzyme</keyword>
<dbReference type="SFLD" id="SFLDG01018">
    <property type="entry name" value="Squalene/Phytoene_Synthase_Lik"/>
    <property type="match status" value="1"/>
</dbReference>
<feature type="transmembrane region" description="Helical" evidence="20">
    <location>
        <begin position="6"/>
        <end position="24"/>
    </location>
</feature>
<reference evidence="22" key="2">
    <citation type="submission" date="2013-07" db="EMBL/GenBank/DDBJ databases">
        <authorList>
            <consortium name="The Broad Institute Genome Sequencing Platform"/>
            <person name="Cuomo C."/>
            <person name="Litvintseva A."/>
            <person name="Chen Y."/>
            <person name="Heitman J."/>
            <person name="Sun S."/>
            <person name="Springer D."/>
            <person name="Dromer F."/>
            <person name="Young S.K."/>
            <person name="Zeng Q."/>
            <person name="Gargeya S."/>
            <person name="Fitzgerald M."/>
            <person name="Abouelleil A."/>
            <person name="Alvarado L."/>
            <person name="Berlin A.M."/>
            <person name="Chapman S.B."/>
            <person name="Dewar J."/>
            <person name="Goldberg J."/>
            <person name="Griggs A."/>
            <person name="Gujja S."/>
            <person name="Hansen M."/>
            <person name="Howarth C."/>
            <person name="Imamovic A."/>
            <person name="Larimer J."/>
            <person name="McCowan C."/>
            <person name="Murphy C."/>
            <person name="Pearson M."/>
            <person name="Priest M."/>
            <person name="Roberts A."/>
            <person name="Saif S."/>
            <person name="Shea T."/>
            <person name="Sykes S."/>
            <person name="Wortman J."/>
            <person name="Nusbaum C."/>
            <person name="Birren B."/>
        </authorList>
    </citation>
    <scope>NUCLEOTIDE SEQUENCE</scope>
    <source>
        <strain evidence="22">CBS 10737</strain>
    </source>
</reference>
<dbReference type="EC" id="2.5.1.32" evidence="8"/>
<dbReference type="InterPro" id="IPR002060">
    <property type="entry name" value="Squ/phyt_synthse"/>
</dbReference>
<feature type="transmembrane region" description="Helical" evidence="20">
    <location>
        <begin position="36"/>
        <end position="55"/>
    </location>
</feature>
<keyword evidence="23" id="KW-1185">Reference proteome</keyword>
<sequence length="696" mass="80008">MSYTYMQIHLYFIIPPIILLWLIYRPLIGRREIIKFLWLGFMATIWTTPWDNFILSQDGWTYPTGSIIGKIGYIPIEEHLFFILQPILIILLHLIITHKRLLPFDVDLKLHNGSYVERKKPDVKDGKTNLQGIQTLRRRPLPSLLWSGLSLLGLRLVLQTHLYTPTDYGMKQTMFYLGWILVWINPVIAFLTFLGAKFTRSDWVTVFVGTGHLWIVDTIALRSGSWSISPTTTLGVEVWRGLPIEEAIFFFLTTYLIVLSSSLISHIHTLLVLSPSLPPCPSLNPLAHIQLLAKVAFNPPRIDKHILAGLKDAERTLKKGSKSFEIAKLAFGREMRLGLVVIYAWCRVTDDLIDDPFENTSEHSSESLDIARSNILDSIRKHLIQTYEISNLYPASEYPNQLVKLDKILDEIPNLKLSDRSAFHLFSLIIPRLIPIYPFLELCNGFSTDLKFPSKPIKNLYEKEAINISDKLPIKTTEDLLIYADDVAGSIASSICYLSWSILDSSNLINPIENYNFSKNLHNYDKSISTILKEEEEERKNKDQEKIIKRIKIIKCAREMGISLQLINISRDIIKDGLISRLYIPLSYFNSTNSIISILFNNNNSKENENENQNQIEQNYNEFIEKLLNLADNLKNNSINSIELLPNTSKSGIKTMIISYYEIAISIKKNKGKINERGIKVGKWNRIRKSIKAFWI</sequence>
<evidence type="ECO:0000256" key="20">
    <source>
        <dbReference type="SAM" id="Phobius"/>
    </source>
</evidence>
<evidence type="ECO:0000313" key="21">
    <source>
        <dbReference type="EMBL" id="OCF52504.1"/>
    </source>
</evidence>
<organism evidence="21">
    <name type="scientific">Kwoniella pini CBS 10737</name>
    <dbReference type="NCBI Taxonomy" id="1296096"/>
    <lineage>
        <taxon>Eukaryota</taxon>
        <taxon>Fungi</taxon>
        <taxon>Dikarya</taxon>
        <taxon>Basidiomycota</taxon>
        <taxon>Agaricomycotina</taxon>
        <taxon>Tremellomycetes</taxon>
        <taxon>Tremellales</taxon>
        <taxon>Cryptococcaceae</taxon>
        <taxon>Kwoniella</taxon>
    </lineage>
</organism>
<dbReference type="UniPathway" id="UPA00802"/>
<dbReference type="Pfam" id="PF00494">
    <property type="entry name" value="SQS_PSY"/>
    <property type="match status" value="1"/>
</dbReference>
<evidence type="ECO:0000256" key="16">
    <source>
        <dbReference type="ARBA" id="ARBA00023268"/>
    </source>
</evidence>
<dbReference type="RefSeq" id="XP_019013723.1">
    <property type="nucleotide sequence ID" value="XM_019153562.1"/>
</dbReference>
<comment type="catalytic activity">
    <reaction evidence="1">
        <text>2 (2E,6E,10E)-geranylgeranyl diphosphate = 15-cis-phytoene + 2 diphosphate</text>
        <dbReference type="Rhea" id="RHEA:34475"/>
        <dbReference type="ChEBI" id="CHEBI:27787"/>
        <dbReference type="ChEBI" id="CHEBI:33019"/>
        <dbReference type="ChEBI" id="CHEBI:58756"/>
        <dbReference type="EC" id="2.5.1.32"/>
    </reaction>
</comment>
<dbReference type="GO" id="GO:0016872">
    <property type="term" value="F:intramolecular lyase activity"/>
    <property type="evidence" value="ECO:0007669"/>
    <property type="project" value="InterPro"/>
</dbReference>
<evidence type="ECO:0000256" key="18">
    <source>
        <dbReference type="ARBA" id="ARBA00029335"/>
    </source>
</evidence>
<keyword evidence="19" id="KW-0175">Coiled coil</keyword>
<evidence type="ECO:0000256" key="3">
    <source>
        <dbReference type="ARBA" id="ARBA00005089"/>
    </source>
</evidence>
<dbReference type="EMBL" id="CP144522">
    <property type="protein sequence ID" value="WWC69263.1"/>
    <property type="molecule type" value="Genomic_DNA"/>
</dbReference>
<comment type="similarity">
    <text evidence="5">In the N-terminal section; belongs to the lycopene beta-cyclase family.</text>
</comment>
<evidence type="ECO:0000256" key="11">
    <source>
        <dbReference type="ARBA" id="ARBA00022692"/>
    </source>
</evidence>